<reference evidence="6 7" key="1">
    <citation type="submission" date="2018-08" db="EMBL/GenBank/DDBJ databases">
        <title>A genome reference for cultivated species of the human gut microbiota.</title>
        <authorList>
            <person name="Zou Y."/>
            <person name="Xue W."/>
            <person name="Luo G."/>
        </authorList>
    </citation>
    <scope>NUCLEOTIDE SEQUENCE [LARGE SCALE GENOMIC DNA]</scope>
    <source>
        <strain evidence="4 6">AF14-6AC</strain>
        <strain evidence="3 7">AF16-14</strain>
        <strain evidence="5 8">OF03-11</strain>
    </source>
</reference>
<proteinExistence type="predicted"/>
<organism evidence="4 6">
    <name type="scientific">Odoribacter splanchnicus</name>
    <dbReference type="NCBI Taxonomy" id="28118"/>
    <lineage>
        <taxon>Bacteria</taxon>
        <taxon>Pseudomonadati</taxon>
        <taxon>Bacteroidota</taxon>
        <taxon>Bacteroidia</taxon>
        <taxon>Bacteroidales</taxon>
        <taxon>Odoribacteraceae</taxon>
        <taxon>Odoribacter</taxon>
    </lineage>
</organism>
<dbReference type="Proteomes" id="UP000284434">
    <property type="component" value="Unassembled WGS sequence"/>
</dbReference>
<evidence type="ECO:0000313" key="5">
    <source>
        <dbReference type="EMBL" id="RGY05725.1"/>
    </source>
</evidence>
<dbReference type="Proteomes" id="UP001199750">
    <property type="component" value="Unassembled WGS sequence"/>
</dbReference>
<dbReference type="Proteomes" id="UP000283426">
    <property type="component" value="Unassembled WGS sequence"/>
</dbReference>
<evidence type="ECO:0000313" key="7">
    <source>
        <dbReference type="Proteomes" id="UP000284243"/>
    </source>
</evidence>
<dbReference type="RefSeq" id="WP_046402799.1">
    <property type="nucleotide sequence ID" value="NZ_BAABYK010000001.1"/>
</dbReference>
<protein>
    <submittedName>
        <fullName evidence="4">Uncharacterized protein</fullName>
    </submittedName>
</protein>
<reference evidence="2" key="3">
    <citation type="submission" date="2023-01" db="EMBL/GenBank/DDBJ databases">
        <title>Human gut microbiome strain richness.</title>
        <authorList>
            <person name="Chen-Liaw A."/>
        </authorList>
    </citation>
    <scope>NUCLEOTIDE SEQUENCE</scope>
    <source>
        <strain evidence="2">RTP21484st1_B7_RTP21484_190118</strain>
    </source>
</reference>
<evidence type="ECO:0000313" key="3">
    <source>
        <dbReference type="EMBL" id="RGU55058.1"/>
    </source>
</evidence>
<comment type="caution">
    <text evidence="4">The sequence shown here is derived from an EMBL/GenBank/DDBJ whole genome shotgun (WGS) entry which is preliminary data.</text>
</comment>
<evidence type="ECO:0000313" key="8">
    <source>
        <dbReference type="Proteomes" id="UP000284434"/>
    </source>
</evidence>
<evidence type="ECO:0000313" key="2">
    <source>
        <dbReference type="EMBL" id="MDB9222893.1"/>
    </source>
</evidence>
<reference evidence="1" key="2">
    <citation type="submission" date="2022-01" db="EMBL/GenBank/DDBJ databases">
        <title>Collection of gut derived symbiotic bacterial strains cultured from healthy donors.</title>
        <authorList>
            <person name="Lin H."/>
            <person name="Kohout C."/>
            <person name="Waligurski E."/>
            <person name="Pamer E.G."/>
        </authorList>
    </citation>
    <scope>NUCLEOTIDE SEQUENCE</scope>
    <source>
        <strain evidence="1">DFI.1.149</strain>
    </source>
</reference>
<dbReference type="EMBL" id="QRYW01000020">
    <property type="protein sequence ID" value="RGV26047.1"/>
    <property type="molecule type" value="Genomic_DNA"/>
</dbReference>
<dbReference type="EMBL" id="JAKNDN010000019">
    <property type="protein sequence ID" value="MCG4960314.1"/>
    <property type="molecule type" value="Genomic_DNA"/>
</dbReference>
<dbReference type="Proteomes" id="UP001212263">
    <property type="component" value="Unassembled WGS sequence"/>
</dbReference>
<dbReference type="AlphaFoldDB" id="A0A1Y4AA75"/>
<dbReference type="EMBL" id="QRYC01000022">
    <property type="protein sequence ID" value="RGU55058.1"/>
    <property type="molecule type" value="Genomic_DNA"/>
</dbReference>
<name>A0A1Y4AA75_9BACT</name>
<dbReference type="EMBL" id="JAQMRD010000007">
    <property type="protein sequence ID" value="MDB9222893.1"/>
    <property type="molecule type" value="Genomic_DNA"/>
</dbReference>
<accession>A0A1Y4AA75</accession>
<dbReference type="EMBL" id="QSCO01000016">
    <property type="protein sequence ID" value="RGY05725.1"/>
    <property type="molecule type" value="Genomic_DNA"/>
</dbReference>
<sequence>MSKKKIKKVVDVGFIPGIYNYCDRWCEKCEQQLRCMSFVMGKKIEEKGGFNFEREGHREDESIWARLKEVFESTYEVLHELAEERGLDVEDIYASENIDREFWGEDYEGTPREQVYQKLESSDLLRICSIYEYWADKCLEQLYEIINDKEKNELLEEALEVVGWYPDLIQAKIRRALYGYHYHTANKSKTTEDYNGSAKVALIGVERSIENWKIIQPLCPAYQKEISHLLVVLEQLRSDADEYFPKARTFVRPGFDN</sequence>
<evidence type="ECO:0000313" key="1">
    <source>
        <dbReference type="EMBL" id="MCG4960314.1"/>
    </source>
</evidence>
<gene>
    <name evidence="4" type="ORF">DWW24_10380</name>
    <name evidence="3" type="ORF">DWW57_13880</name>
    <name evidence="5" type="ORF">DXA53_11840</name>
    <name evidence="1" type="ORF">L0P03_10705</name>
    <name evidence="2" type="ORF">PN645_07710</name>
</gene>
<dbReference type="Proteomes" id="UP000284243">
    <property type="component" value="Unassembled WGS sequence"/>
</dbReference>
<evidence type="ECO:0000313" key="4">
    <source>
        <dbReference type="EMBL" id="RGV26047.1"/>
    </source>
</evidence>
<evidence type="ECO:0000313" key="6">
    <source>
        <dbReference type="Proteomes" id="UP000283426"/>
    </source>
</evidence>